<keyword evidence="3" id="KW-1185">Reference proteome</keyword>
<reference evidence="2" key="1">
    <citation type="submission" date="2020-10" db="EMBL/GenBank/DDBJ databases">
        <authorList>
            <person name="Kusch S."/>
        </authorList>
    </citation>
    <scope>NUCLEOTIDE SEQUENCE</scope>
    <source>
        <strain evidence="2">SwB9</strain>
    </source>
</reference>
<comment type="caution">
    <text evidence="2">The sequence shown here is derived from an EMBL/GenBank/DDBJ whole genome shotgun (WGS) entry which is preliminary data.</text>
</comment>
<organism evidence="2 3">
    <name type="scientific">Sclerotinia trifoliorum</name>
    <dbReference type="NCBI Taxonomy" id="28548"/>
    <lineage>
        <taxon>Eukaryota</taxon>
        <taxon>Fungi</taxon>
        <taxon>Dikarya</taxon>
        <taxon>Ascomycota</taxon>
        <taxon>Pezizomycotina</taxon>
        <taxon>Leotiomycetes</taxon>
        <taxon>Helotiales</taxon>
        <taxon>Sclerotiniaceae</taxon>
        <taxon>Sclerotinia</taxon>
    </lineage>
</organism>
<feature type="region of interest" description="Disordered" evidence="1">
    <location>
        <begin position="504"/>
        <end position="553"/>
    </location>
</feature>
<sequence length="553" mass="64819">MSTTLNLNNTSTNGDDDVWFDAPEELFEDALESHDDDMLRWKELHAYVPNPEKGHNPELPTIALQKKISAFYYQEQTPFEEHDPNLQEIFRIEEALGTLQTNHSNAIEKEDRKFISILSRFDKAINQASRPENPRTDADLKKVRHWYTTRLNEITRTQELLEREYLVEYKGLEMQFIAIENEWHANQKSLAEHNEMIADHLVMEDRVRWGLRRQKQLEHLNYEMQDLSNEQCLKIQELEFEAKKLQQENYKNSFITQQIIIQGEGQILVEASNIYARYQQIYQPVRLPDFEVYARQDGIVMMPDGQQQWVDYNSYYNEVEYEGDEGRFYALYSRDQNKRAFAHKKFTLDIKKRFSDEAEQAANPLQDNHDFIQNWMVPIPNPLEFTQNSSAANDISGESHSGKRAFGDYAEDEEVEGHGGRKRLRPISVIPRSPSPPCMLAQTCQKDPNGSQKSWEEPGYLGHDGNYYGPGYQYYNHDGQYFFYPEYVPDPPTPLGEVQETPIYIDTNNGGPPLRRSTPPPRPRRVRRLAKLAPRKKPRKQMRLVHPHYDIPT</sequence>
<evidence type="ECO:0000256" key="1">
    <source>
        <dbReference type="SAM" id="MobiDB-lite"/>
    </source>
</evidence>
<feature type="compositionally biased region" description="Basic residues" evidence="1">
    <location>
        <begin position="522"/>
        <end position="546"/>
    </location>
</feature>
<evidence type="ECO:0000313" key="3">
    <source>
        <dbReference type="Proteomes" id="UP000624404"/>
    </source>
</evidence>
<dbReference type="EMBL" id="CAJHIA010000002">
    <property type="protein sequence ID" value="CAD6439253.1"/>
    <property type="molecule type" value="Genomic_DNA"/>
</dbReference>
<dbReference type="Proteomes" id="UP000624404">
    <property type="component" value="Unassembled WGS sequence"/>
</dbReference>
<accession>A0A8H2VLA7</accession>
<dbReference type="AlphaFoldDB" id="A0A8H2VLA7"/>
<gene>
    <name evidence="2" type="ORF">SCLTRI_LOCUS122</name>
</gene>
<protein>
    <submittedName>
        <fullName evidence="2">24f51c89-815a-4819-8bc6-c2bbab504f4d</fullName>
    </submittedName>
</protein>
<evidence type="ECO:0000313" key="2">
    <source>
        <dbReference type="EMBL" id="CAD6439253.1"/>
    </source>
</evidence>
<proteinExistence type="predicted"/>
<name>A0A8H2VLA7_9HELO</name>
<dbReference type="OrthoDB" id="3544406at2759"/>